<name>A0ABV2TQS4_9RHOO</name>
<proteinExistence type="inferred from homology"/>
<dbReference type="SUPFAM" id="SSF53850">
    <property type="entry name" value="Periplasmic binding protein-like II"/>
    <property type="match status" value="1"/>
</dbReference>
<feature type="signal peptide" evidence="2">
    <location>
        <begin position="1"/>
        <end position="25"/>
    </location>
</feature>
<organism evidence="3 4">
    <name type="scientific">Uliginosibacterium flavum</name>
    <dbReference type="NCBI Taxonomy" id="1396831"/>
    <lineage>
        <taxon>Bacteria</taxon>
        <taxon>Pseudomonadati</taxon>
        <taxon>Pseudomonadota</taxon>
        <taxon>Betaproteobacteria</taxon>
        <taxon>Rhodocyclales</taxon>
        <taxon>Zoogloeaceae</taxon>
        <taxon>Uliginosibacterium</taxon>
    </lineage>
</organism>
<reference evidence="3 4" key="1">
    <citation type="submission" date="2024-07" db="EMBL/GenBank/DDBJ databases">
        <title>Uliginosibacterium flavum JJ3220;KACC:17644.</title>
        <authorList>
            <person name="Kim M.K."/>
        </authorList>
    </citation>
    <scope>NUCLEOTIDE SEQUENCE [LARGE SCALE GENOMIC DNA]</scope>
    <source>
        <strain evidence="3 4">KACC:17644</strain>
    </source>
</reference>
<keyword evidence="2" id="KW-0732">Signal</keyword>
<dbReference type="Gene3D" id="3.40.190.10">
    <property type="entry name" value="Periplasmic binding protein-like II"/>
    <property type="match status" value="1"/>
</dbReference>
<dbReference type="EMBL" id="JBEWZI010000033">
    <property type="protein sequence ID" value="MET7016268.1"/>
    <property type="molecule type" value="Genomic_DNA"/>
</dbReference>
<feature type="chain" id="PRO_5045571395" evidence="2">
    <location>
        <begin position="26"/>
        <end position="326"/>
    </location>
</feature>
<keyword evidence="4" id="KW-1185">Reference proteome</keyword>
<evidence type="ECO:0000313" key="3">
    <source>
        <dbReference type="EMBL" id="MET7016268.1"/>
    </source>
</evidence>
<dbReference type="Pfam" id="PF03401">
    <property type="entry name" value="TctC"/>
    <property type="match status" value="1"/>
</dbReference>
<dbReference type="PANTHER" id="PTHR42928:SF5">
    <property type="entry name" value="BLR1237 PROTEIN"/>
    <property type="match status" value="1"/>
</dbReference>
<dbReference type="InterPro" id="IPR042100">
    <property type="entry name" value="Bug_dom1"/>
</dbReference>
<dbReference type="RefSeq" id="WP_354602726.1">
    <property type="nucleotide sequence ID" value="NZ_JBEWZI010000033.1"/>
</dbReference>
<dbReference type="PANTHER" id="PTHR42928">
    <property type="entry name" value="TRICARBOXYLATE-BINDING PROTEIN"/>
    <property type="match status" value="1"/>
</dbReference>
<dbReference type="InterPro" id="IPR005064">
    <property type="entry name" value="BUG"/>
</dbReference>
<comment type="similarity">
    <text evidence="1">Belongs to the UPF0065 (bug) family.</text>
</comment>
<evidence type="ECO:0000256" key="1">
    <source>
        <dbReference type="ARBA" id="ARBA00006987"/>
    </source>
</evidence>
<dbReference type="CDD" id="cd07012">
    <property type="entry name" value="PBP2_Bug_TTT"/>
    <property type="match status" value="1"/>
</dbReference>
<evidence type="ECO:0000313" key="4">
    <source>
        <dbReference type="Proteomes" id="UP001549691"/>
    </source>
</evidence>
<accession>A0ABV2TQS4</accession>
<sequence length="326" mass="35515">MKRLLAPVVTCLMLCLLAVPLPVRAAWPERPITLVVGWVMGSGSDLIARQMASGLEKELGVPVSVMNIDGANGIFAHSQVAFAEPDGYTLGLVTPDFINAYWGGETNYSYESFTSIARIEQSPAAFWVDAKSPWRTLNEALAAIRKTPPGTYSISGMAEGGAYHIAMFDLLKANGLRADALRIVPSEGAVPGFRALGKGLVDVCPDSLREGNVFYRQRKVRPLAVFARERQANFPDVPTVREANGKLVQGGTWRAVLAPPDLAPEVRTRLTEAVVKVAASPEFQAFLDMHGFGAGTLAGDDLRKFMTDEHRHWGDVLAELKLRKRK</sequence>
<protein>
    <submittedName>
        <fullName evidence="3">Tripartite tricarboxylate transporter substrate binding protein</fullName>
    </submittedName>
</protein>
<comment type="caution">
    <text evidence="3">The sequence shown here is derived from an EMBL/GenBank/DDBJ whole genome shotgun (WGS) entry which is preliminary data.</text>
</comment>
<gene>
    <name evidence="3" type="ORF">ABXR19_18935</name>
</gene>
<dbReference type="Gene3D" id="3.40.190.150">
    <property type="entry name" value="Bordetella uptake gene, domain 1"/>
    <property type="match status" value="1"/>
</dbReference>
<dbReference type="Proteomes" id="UP001549691">
    <property type="component" value="Unassembled WGS sequence"/>
</dbReference>
<evidence type="ECO:0000256" key="2">
    <source>
        <dbReference type="SAM" id="SignalP"/>
    </source>
</evidence>
<dbReference type="PIRSF" id="PIRSF017082">
    <property type="entry name" value="YflP"/>
    <property type="match status" value="1"/>
</dbReference>